<dbReference type="Pfam" id="PF01066">
    <property type="entry name" value="CDP-OH_P_transf"/>
    <property type="match status" value="1"/>
</dbReference>
<keyword evidence="5 12" id="KW-1133">Transmembrane helix</keyword>
<dbReference type="InterPro" id="IPR043130">
    <property type="entry name" value="CDP-OH_PTrfase_TM_dom"/>
</dbReference>
<evidence type="ECO:0000256" key="9">
    <source>
        <dbReference type="ARBA" id="ARBA00023264"/>
    </source>
</evidence>
<proteinExistence type="predicted"/>
<dbReference type="Gene3D" id="1.20.120.1760">
    <property type="match status" value="1"/>
</dbReference>
<comment type="subcellular location">
    <subcellularLocation>
        <location evidence="1">Membrane</location>
        <topology evidence="1">Multi-pass membrane protein</topology>
    </subcellularLocation>
</comment>
<protein>
    <recommendedName>
        <fullName evidence="10">cardiolipin synthase (CMP-forming)</fullName>
        <ecNumber evidence="10">2.7.8.41</ecNumber>
    </recommendedName>
</protein>
<dbReference type="InterPro" id="IPR000462">
    <property type="entry name" value="CDP-OH_P_trans"/>
</dbReference>
<evidence type="ECO:0000256" key="6">
    <source>
        <dbReference type="ARBA" id="ARBA00023098"/>
    </source>
</evidence>
<dbReference type="EMBL" id="CAWYQH010000130">
    <property type="protein sequence ID" value="CAK8692587.1"/>
    <property type="molecule type" value="Genomic_DNA"/>
</dbReference>
<evidence type="ECO:0000256" key="8">
    <source>
        <dbReference type="ARBA" id="ARBA00023209"/>
    </source>
</evidence>
<organism evidence="13 14">
    <name type="scientific">Clavelina lepadiformis</name>
    <name type="common">Light-bulb sea squirt</name>
    <name type="synonym">Ascidia lepadiformis</name>
    <dbReference type="NCBI Taxonomy" id="159417"/>
    <lineage>
        <taxon>Eukaryota</taxon>
        <taxon>Metazoa</taxon>
        <taxon>Chordata</taxon>
        <taxon>Tunicata</taxon>
        <taxon>Ascidiacea</taxon>
        <taxon>Aplousobranchia</taxon>
        <taxon>Clavelinidae</taxon>
        <taxon>Clavelina</taxon>
    </lineage>
</organism>
<reference evidence="13 14" key="1">
    <citation type="submission" date="2024-02" db="EMBL/GenBank/DDBJ databases">
        <authorList>
            <person name="Daric V."/>
            <person name="Darras S."/>
        </authorList>
    </citation>
    <scope>NUCLEOTIDE SEQUENCE [LARGE SCALE GENOMIC DNA]</scope>
</reference>
<keyword evidence="7 12" id="KW-0472">Membrane</keyword>
<evidence type="ECO:0000256" key="2">
    <source>
        <dbReference type="ARBA" id="ARBA00022516"/>
    </source>
</evidence>
<comment type="caution">
    <text evidence="13">The sequence shown here is derived from an EMBL/GenBank/DDBJ whole genome shotgun (WGS) entry which is preliminary data.</text>
</comment>
<evidence type="ECO:0000256" key="12">
    <source>
        <dbReference type="SAM" id="Phobius"/>
    </source>
</evidence>
<keyword evidence="4 12" id="KW-0812">Transmembrane</keyword>
<evidence type="ECO:0000313" key="14">
    <source>
        <dbReference type="Proteomes" id="UP001642483"/>
    </source>
</evidence>
<feature type="transmembrane region" description="Helical" evidence="12">
    <location>
        <begin position="305"/>
        <end position="323"/>
    </location>
</feature>
<dbReference type="Proteomes" id="UP001642483">
    <property type="component" value="Unassembled WGS sequence"/>
</dbReference>
<evidence type="ECO:0000256" key="5">
    <source>
        <dbReference type="ARBA" id="ARBA00022989"/>
    </source>
</evidence>
<dbReference type="PANTHER" id="PTHR14269">
    <property type="entry name" value="CDP-DIACYLGLYCEROL--GLYCEROL-3-PHOSPHATE 3-PHOSPHATIDYLTRANSFERASE-RELATED"/>
    <property type="match status" value="1"/>
</dbReference>
<keyword evidence="9" id="KW-1208">Phospholipid metabolism</keyword>
<comment type="catalytic activity">
    <reaction evidence="11">
        <text>a CDP-1,2-diacyl-sn-glycerol + a 1,2-diacyl-sn-glycero-3-phospho-(1'-sn-glycerol) = a cardiolipin + CMP + H(+)</text>
        <dbReference type="Rhea" id="RHEA:32931"/>
        <dbReference type="ChEBI" id="CHEBI:15378"/>
        <dbReference type="ChEBI" id="CHEBI:58332"/>
        <dbReference type="ChEBI" id="CHEBI:60377"/>
        <dbReference type="ChEBI" id="CHEBI:62237"/>
        <dbReference type="ChEBI" id="CHEBI:64716"/>
        <dbReference type="EC" id="2.7.8.41"/>
    </reaction>
</comment>
<evidence type="ECO:0000256" key="1">
    <source>
        <dbReference type="ARBA" id="ARBA00004141"/>
    </source>
</evidence>
<evidence type="ECO:0000256" key="11">
    <source>
        <dbReference type="ARBA" id="ARBA00047433"/>
    </source>
</evidence>
<evidence type="ECO:0000313" key="13">
    <source>
        <dbReference type="EMBL" id="CAK8692587.1"/>
    </source>
</evidence>
<keyword evidence="2" id="KW-0444">Lipid biosynthesis</keyword>
<sequence length="337" mass="38607">MNAWRSVLLRCLQTPHNLSRSLNLLEEVRFIREFHVVSVRTWGWKHFGFKEFDQKWNLSCLSIRNFSSGARKNLFRFRYGVADENFSCKNCRKFQSLFVRLFSTQPNIENNHAKPEWENLLENEEKKNHIESIPVKRENIYTIPNLISTLRIAVTPYLGYLIINQDFSYALGLLFAAALTDVIDGQIARRWPSQQSAVGSALDPLADKILVAVVALSLTYVKVLPIALTALFVARDLILIIAVFYLRYRTCPRPITLKRYFDPSLVNTKLSPTFISKANTVLQILVIWCSAAAPVFGYLDHSLLHTLWSISAITTVASGVSYITRKDTVRILKDKDH</sequence>
<dbReference type="EC" id="2.7.8.41" evidence="10"/>
<evidence type="ECO:0000256" key="3">
    <source>
        <dbReference type="ARBA" id="ARBA00022679"/>
    </source>
</evidence>
<name>A0ABP0GLI5_CLALP</name>
<keyword evidence="6" id="KW-0443">Lipid metabolism</keyword>
<evidence type="ECO:0000256" key="7">
    <source>
        <dbReference type="ARBA" id="ARBA00023136"/>
    </source>
</evidence>
<dbReference type="InterPro" id="IPR050324">
    <property type="entry name" value="CDP-alcohol_PTase-I"/>
</dbReference>
<feature type="transmembrane region" description="Helical" evidence="12">
    <location>
        <begin position="280"/>
        <end position="299"/>
    </location>
</feature>
<feature type="transmembrane region" description="Helical" evidence="12">
    <location>
        <begin position="226"/>
        <end position="248"/>
    </location>
</feature>
<accession>A0ABP0GLI5</accession>
<dbReference type="PANTHER" id="PTHR14269:SF60">
    <property type="entry name" value="CARDIOLIPIN SYNTHASE (CMP-FORMING)"/>
    <property type="match status" value="1"/>
</dbReference>
<gene>
    <name evidence="13" type="ORF">CVLEPA_LOCUS25841</name>
</gene>
<evidence type="ECO:0000256" key="10">
    <source>
        <dbReference type="ARBA" id="ARBA00039001"/>
    </source>
</evidence>
<keyword evidence="8" id="KW-0594">Phospholipid biosynthesis</keyword>
<keyword evidence="3" id="KW-0808">Transferase</keyword>
<evidence type="ECO:0000256" key="4">
    <source>
        <dbReference type="ARBA" id="ARBA00022692"/>
    </source>
</evidence>
<keyword evidence="14" id="KW-1185">Reference proteome</keyword>